<gene>
    <name evidence="2" type="ORF">G4177_22565</name>
</gene>
<dbReference type="Pfam" id="PF07791">
    <property type="entry name" value="Imm11"/>
    <property type="match status" value="1"/>
</dbReference>
<evidence type="ECO:0000313" key="2">
    <source>
        <dbReference type="EMBL" id="MBE4750959.1"/>
    </source>
</evidence>
<proteinExistence type="predicted"/>
<feature type="domain" description="Immunity MXAN-0049 protein" evidence="1">
    <location>
        <begin position="29"/>
        <end position="161"/>
    </location>
</feature>
<dbReference type="InterPro" id="IPR012433">
    <property type="entry name" value="Imm11"/>
</dbReference>
<accession>A0ABR9PSX5</accession>
<sequence length="169" mass="19062">MGLKSWKLGDGVELHAGEYPQDAKIFMSDEEPGIEFPDLVPNTVRLLIVSKRLKNGMEEVNRGPVQYLPLSIYNHKKRLASTDYFVVNPLGTVDVLDTSASKIEYLDGKVVEITKYVLDPKKIAQAPDLFRIKEAPESYVVSERVLDAWRKITPKPTNITFFILDVPAT</sequence>
<protein>
    <recommendedName>
        <fullName evidence="1">Immunity MXAN-0049 protein domain-containing protein</fullName>
    </recommendedName>
</protein>
<comment type="caution">
    <text evidence="2">The sequence shown here is derived from an EMBL/GenBank/DDBJ whole genome shotgun (WGS) entry which is preliminary data.</text>
</comment>
<reference evidence="2 3" key="1">
    <citation type="submission" date="2020-02" db="EMBL/GenBank/DDBJ databases">
        <authorList>
            <person name="Babadi Z.K."/>
            <person name="Risdian C."/>
            <person name="Ebrahimipour G.H."/>
            <person name="Wink J."/>
        </authorList>
    </citation>
    <scope>NUCLEOTIDE SEQUENCE [LARGE SCALE GENOMIC DNA]</scope>
    <source>
        <strain evidence="2 3">ZKHCc1 1396</strain>
    </source>
</reference>
<dbReference type="EMBL" id="JAAIYO010000007">
    <property type="protein sequence ID" value="MBE4750959.1"/>
    <property type="molecule type" value="Genomic_DNA"/>
</dbReference>
<evidence type="ECO:0000259" key="1">
    <source>
        <dbReference type="Pfam" id="PF07791"/>
    </source>
</evidence>
<dbReference type="Proteomes" id="UP001516472">
    <property type="component" value="Unassembled WGS sequence"/>
</dbReference>
<organism evidence="2 3">
    <name type="scientific">Corallococcus soli</name>
    <dbReference type="NCBI Taxonomy" id="2710757"/>
    <lineage>
        <taxon>Bacteria</taxon>
        <taxon>Pseudomonadati</taxon>
        <taxon>Myxococcota</taxon>
        <taxon>Myxococcia</taxon>
        <taxon>Myxococcales</taxon>
        <taxon>Cystobacterineae</taxon>
        <taxon>Myxococcaceae</taxon>
        <taxon>Corallococcus</taxon>
    </lineage>
</organism>
<name>A0ABR9PSX5_9BACT</name>
<evidence type="ECO:0000313" key="3">
    <source>
        <dbReference type="Proteomes" id="UP001516472"/>
    </source>
</evidence>
<keyword evidence="3" id="KW-1185">Reference proteome</keyword>